<dbReference type="Pfam" id="PF01483">
    <property type="entry name" value="P_proprotein"/>
    <property type="match status" value="1"/>
</dbReference>
<dbReference type="InterPro" id="IPR015500">
    <property type="entry name" value="Peptidase_S8_subtilisin-rel"/>
</dbReference>
<organism evidence="7 8">
    <name type="scientific">Goodea atripinnis</name>
    <dbReference type="NCBI Taxonomy" id="208336"/>
    <lineage>
        <taxon>Eukaryota</taxon>
        <taxon>Metazoa</taxon>
        <taxon>Chordata</taxon>
        <taxon>Craniata</taxon>
        <taxon>Vertebrata</taxon>
        <taxon>Euteleostomi</taxon>
        <taxon>Actinopterygii</taxon>
        <taxon>Neopterygii</taxon>
        <taxon>Teleostei</taxon>
        <taxon>Neoteleostei</taxon>
        <taxon>Acanthomorphata</taxon>
        <taxon>Ovalentaria</taxon>
        <taxon>Atherinomorphae</taxon>
        <taxon>Cyprinodontiformes</taxon>
        <taxon>Goodeidae</taxon>
        <taxon>Goodea</taxon>
    </lineage>
</organism>
<dbReference type="Gene3D" id="2.60.120.260">
    <property type="entry name" value="Galactose-binding domain-like"/>
    <property type="match status" value="1"/>
</dbReference>
<dbReference type="InterPro" id="IPR022398">
    <property type="entry name" value="Peptidase_S8_His-AS"/>
</dbReference>
<comment type="caution">
    <text evidence="7">The sequence shown here is derived from an EMBL/GenBank/DDBJ whole genome shotgun (WGS) entry which is preliminary data.</text>
</comment>
<reference evidence="7 8" key="1">
    <citation type="submission" date="2021-06" db="EMBL/GenBank/DDBJ databases">
        <authorList>
            <person name="Palmer J.M."/>
        </authorList>
    </citation>
    <scope>NUCLEOTIDE SEQUENCE [LARGE SCALE GENOMIC DNA]</scope>
    <source>
        <strain evidence="7 8">GA_2019</strain>
        <tissue evidence="7">Muscle</tissue>
    </source>
</reference>
<name>A0ABV0P5F7_9TELE</name>
<keyword evidence="1" id="KW-0645">Protease</keyword>
<dbReference type="Pfam" id="PF00082">
    <property type="entry name" value="Peptidase_S8"/>
    <property type="match status" value="1"/>
</dbReference>
<dbReference type="InterPro" id="IPR023827">
    <property type="entry name" value="Peptidase_S8_Asp-AS"/>
</dbReference>
<evidence type="ECO:0000256" key="5">
    <source>
        <dbReference type="PROSITE-ProRule" id="PRU01240"/>
    </source>
</evidence>
<proteinExistence type="inferred from homology"/>
<comment type="similarity">
    <text evidence="5">Belongs to the peptidase S8 family.</text>
</comment>
<evidence type="ECO:0000313" key="8">
    <source>
        <dbReference type="Proteomes" id="UP001476798"/>
    </source>
</evidence>
<evidence type="ECO:0000256" key="3">
    <source>
        <dbReference type="ARBA" id="ARBA00022801"/>
    </source>
</evidence>
<evidence type="ECO:0000256" key="2">
    <source>
        <dbReference type="ARBA" id="ARBA00022685"/>
    </source>
</evidence>
<protein>
    <recommendedName>
        <fullName evidence="6">P/Homo B domain-containing protein</fullName>
    </recommendedName>
</protein>
<sequence>MQQDTRTSSSLPKLDLHVIPVWQKGITGKGVVITVLDDGLEWNHTDISANYVRHPASYDFNNNDPDPFPRYDSTNENKHGTRCAGEIAMQADNNKCGVGVAYNSKVGGNGGRQGDNCDCDGYTDSIYTISISSASQQGLSPWYAEKCSSTLATAYSKFDPLANNPGWKRNGAGLMVNSRFGFGLLNAKALVDLADPAIWKHVPEKKQCIVRDDSFQPRELKAAGEITIEIPTKACAGQENAIHSLEHVQVEASIEYTRRGDLHITLTSPAG</sequence>
<accession>A0ABV0P5F7</accession>
<keyword evidence="8" id="KW-1185">Reference proteome</keyword>
<dbReference type="EMBL" id="JAHRIO010060606">
    <property type="protein sequence ID" value="MEQ2178122.1"/>
    <property type="molecule type" value="Genomic_DNA"/>
</dbReference>
<dbReference type="PROSITE" id="PS51892">
    <property type="entry name" value="SUBTILASE"/>
    <property type="match status" value="1"/>
</dbReference>
<dbReference type="InterPro" id="IPR002884">
    <property type="entry name" value="P_dom"/>
</dbReference>
<evidence type="ECO:0000256" key="4">
    <source>
        <dbReference type="ARBA" id="ARBA00022825"/>
    </source>
</evidence>
<evidence type="ECO:0000313" key="7">
    <source>
        <dbReference type="EMBL" id="MEQ2178122.1"/>
    </source>
</evidence>
<dbReference type="Proteomes" id="UP001476798">
    <property type="component" value="Unassembled WGS sequence"/>
</dbReference>
<dbReference type="Gene3D" id="3.40.50.200">
    <property type="entry name" value="Peptidase S8/S53 domain"/>
    <property type="match status" value="2"/>
</dbReference>
<comment type="caution">
    <text evidence="5">Lacks conserved residue(s) required for the propagation of feature annotation.</text>
</comment>
<evidence type="ECO:0000259" key="6">
    <source>
        <dbReference type="PROSITE" id="PS51829"/>
    </source>
</evidence>
<dbReference type="SUPFAM" id="SSF52743">
    <property type="entry name" value="Subtilisin-like"/>
    <property type="match status" value="1"/>
</dbReference>
<dbReference type="PROSITE" id="PS00137">
    <property type="entry name" value="SUBTILASE_HIS"/>
    <property type="match status" value="1"/>
</dbReference>
<gene>
    <name evidence="7" type="ORF">GOODEAATRI_010723</name>
</gene>
<keyword evidence="2" id="KW-0165">Cleavage on pair of basic residues</keyword>
<dbReference type="PRINTS" id="PR00723">
    <property type="entry name" value="SUBTILISIN"/>
</dbReference>
<keyword evidence="3" id="KW-0378">Hydrolase</keyword>
<dbReference type="SUPFAM" id="SSF49785">
    <property type="entry name" value="Galactose-binding domain-like"/>
    <property type="match status" value="1"/>
</dbReference>
<dbReference type="PROSITE" id="PS51829">
    <property type="entry name" value="P_HOMO_B"/>
    <property type="match status" value="1"/>
</dbReference>
<dbReference type="PROSITE" id="PS00136">
    <property type="entry name" value="SUBTILASE_ASP"/>
    <property type="match status" value="1"/>
</dbReference>
<dbReference type="PANTHER" id="PTHR42884:SF14">
    <property type="entry name" value="NEUROENDOCRINE CONVERTASE 1"/>
    <property type="match status" value="1"/>
</dbReference>
<dbReference type="InterPro" id="IPR000209">
    <property type="entry name" value="Peptidase_S8/S53_dom"/>
</dbReference>
<dbReference type="PANTHER" id="PTHR42884">
    <property type="entry name" value="PROPROTEIN CONVERTASE SUBTILISIN/KEXIN-RELATED"/>
    <property type="match status" value="1"/>
</dbReference>
<feature type="domain" description="P/Homo B" evidence="6">
    <location>
        <begin position="201"/>
        <end position="271"/>
    </location>
</feature>
<keyword evidence="4" id="KW-0720">Serine protease</keyword>
<dbReference type="InterPro" id="IPR036852">
    <property type="entry name" value="Peptidase_S8/S53_dom_sf"/>
</dbReference>
<dbReference type="InterPro" id="IPR008979">
    <property type="entry name" value="Galactose-bd-like_sf"/>
</dbReference>
<evidence type="ECO:0000256" key="1">
    <source>
        <dbReference type="ARBA" id="ARBA00022670"/>
    </source>
</evidence>